<name>A0A8C5TQL3_9PASS</name>
<feature type="compositionally biased region" description="Low complexity" evidence="1">
    <location>
        <begin position="75"/>
        <end position="85"/>
    </location>
</feature>
<dbReference type="Ensembl" id="ENSMCST00000011484.1">
    <property type="protein sequence ID" value="ENSMCSP00000011192.1"/>
    <property type="gene ID" value="ENSMCSG00000007934.1"/>
</dbReference>
<feature type="compositionally biased region" description="Low complexity" evidence="1">
    <location>
        <begin position="12"/>
        <end position="46"/>
    </location>
</feature>
<feature type="compositionally biased region" description="Basic residues" evidence="1">
    <location>
        <begin position="58"/>
        <end position="74"/>
    </location>
</feature>
<reference evidence="2" key="2">
    <citation type="submission" date="2025-09" db="UniProtKB">
        <authorList>
            <consortium name="Ensembl"/>
        </authorList>
    </citation>
    <scope>IDENTIFICATION</scope>
</reference>
<protein>
    <submittedName>
        <fullName evidence="2">Uncharacterized protein</fullName>
    </submittedName>
</protein>
<sequence>MRAPCFSRRPSRSPAGAVAPPVPSVAAGGAGAPRRALLRGGAARAGPAPPGVAPRPGTGRRRRHLAAPAKRRGSAARPRSLAASRVVWRACPSGGESRRAGRWGAGRSPGALSGRAAVCPRRGGRRAAGGTWLPRATRVREMSM</sequence>
<evidence type="ECO:0000313" key="2">
    <source>
        <dbReference type="Ensembl" id="ENSMCSP00000011192.1"/>
    </source>
</evidence>
<reference evidence="2" key="1">
    <citation type="submission" date="2025-08" db="UniProtKB">
        <authorList>
            <consortium name="Ensembl"/>
        </authorList>
    </citation>
    <scope>IDENTIFICATION</scope>
</reference>
<evidence type="ECO:0000313" key="3">
    <source>
        <dbReference type="Proteomes" id="UP000694560"/>
    </source>
</evidence>
<dbReference type="AlphaFoldDB" id="A0A8C5TQL3"/>
<evidence type="ECO:0000256" key="1">
    <source>
        <dbReference type="SAM" id="MobiDB-lite"/>
    </source>
</evidence>
<proteinExistence type="predicted"/>
<organism evidence="2 3">
    <name type="scientific">Malurus cyaneus samueli</name>
    <dbReference type="NCBI Taxonomy" id="2593467"/>
    <lineage>
        <taxon>Eukaryota</taxon>
        <taxon>Metazoa</taxon>
        <taxon>Chordata</taxon>
        <taxon>Craniata</taxon>
        <taxon>Vertebrata</taxon>
        <taxon>Euteleostomi</taxon>
        <taxon>Archelosauria</taxon>
        <taxon>Archosauria</taxon>
        <taxon>Dinosauria</taxon>
        <taxon>Saurischia</taxon>
        <taxon>Theropoda</taxon>
        <taxon>Coelurosauria</taxon>
        <taxon>Aves</taxon>
        <taxon>Neognathae</taxon>
        <taxon>Neoaves</taxon>
        <taxon>Telluraves</taxon>
        <taxon>Australaves</taxon>
        <taxon>Passeriformes</taxon>
        <taxon>Meliphagoidea</taxon>
        <taxon>Maluridae</taxon>
        <taxon>Malurus</taxon>
    </lineage>
</organism>
<keyword evidence="3" id="KW-1185">Reference proteome</keyword>
<feature type="compositionally biased region" description="Low complexity" evidence="1">
    <location>
        <begin position="105"/>
        <end position="121"/>
    </location>
</feature>
<accession>A0A8C5TQL3</accession>
<feature type="region of interest" description="Disordered" evidence="1">
    <location>
        <begin position="1"/>
        <end position="129"/>
    </location>
</feature>
<dbReference type="Proteomes" id="UP000694560">
    <property type="component" value="Unplaced"/>
</dbReference>